<dbReference type="OrthoDB" id="6158625at2759"/>
<evidence type="ECO:0000256" key="1">
    <source>
        <dbReference type="SAM" id="Coils"/>
    </source>
</evidence>
<feature type="region of interest" description="Disordered" evidence="2">
    <location>
        <begin position="471"/>
        <end position="499"/>
    </location>
</feature>
<proteinExistence type="predicted"/>
<feature type="region of interest" description="Disordered" evidence="2">
    <location>
        <begin position="591"/>
        <end position="621"/>
    </location>
</feature>
<feature type="coiled-coil region" evidence="1">
    <location>
        <begin position="1064"/>
        <end position="1233"/>
    </location>
</feature>
<feature type="compositionally biased region" description="Basic and acidic residues" evidence="2">
    <location>
        <begin position="708"/>
        <end position="722"/>
    </location>
</feature>
<keyword evidence="4" id="KW-1185">Reference proteome</keyword>
<keyword evidence="1" id="KW-0175">Coiled coil</keyword>
<feature type="compositionally biased region" description="Basic and acidic residues" evidence="2">
    <location>
        <begin position="1356"/>
        <end position="1365"/>
    </location>
</feature>
<gene>
    <name evidence="3" type="ORF">scyTo_0010718</name>
</gene>
<feature type="compositionally biased region" description="Polar residues" evidence="2">
    <location>
        <begin position="1408"/>
        <end position="1419"/>
    </location>
</feature>
<sequence length="1493" mass="168473">MRCHFPITGYRAALPFGTSGHRGGINALSTLILGMEAETPAQSEAVSRPLADHCDYLMDSIDAQLSQLQLVLAVLTVSLSYTPLYSKGALNTSLSNTRDTGLGSVSGISALSGTDVLFPMKQEANNVSEREDQKEVFLSLTGAPEVTALFDLSPGFGTRQPIIPVTEHGRSEAETDSESRKEQYEWRVQQLLGPQQIEIQGYRSDTNTMDSIRTEDFALCFNEGMVDPTLNFDAEPDNEGSIMSSNSFSEQTQESAGLYLEPNSQQGNLGSEACGHPLEWNLFRRKECSRDCAQLDRMSRQDRCGALSKTSARIHPAQSLTSAEKDEFDECASSHGNEDDTVADGPVNCAAPRLNVVQQFREELEHVLQRTRSQAGPPWAEQAASRPLTLRTESIESLGGRISKLSQINMSEKSSQQRNFPSRNRIQVANPSRESPVNLLKGNGLTTSSSPGVIIQEDLETNFGDIGMKVKGAQKSQPESPEGLGRDNNPGAQSLSIGDPANLIPIQRESSALSHKLLLSNSEDNQQGAAMVNGTTSPCYTAPALVPHCTPRVSAANTNYSAKTNTSRQWNRTANAHIDFQSRPLAVESCRRNPVRPSGSASPPGCSFWKGSSGSKLAPDHRSNIARSALLPKRKMQLPDLSQGKLTGFINITTAKRTHARSNTDGGYREELGSHGLRRARAKPLSHQAGKPDAGMSGRHAGKKCCNTRREPGRDKKKMVDEEDAEHFIRESGSKWTTSRPSKSDASLKEWADHIWNWNGAPRMISSSRCPLALRSSRRCQQFDAIRTDEAQLEQSTVKLQQHVKHDVHSLKEITEECQQDAMALESRQREAQNEANKASTELVVPEFKRDGYLQELRDVEVERDLLEHHSTIAALNKERDDLRAHLRQLQRSLTVLEHQDLDQGLRSMKDELFTEQQSTRIRIEQLQQHLEEAEVRLEQKTAKITQLLEKNNNLESQVREMERTLRVEGADSNPNNSIRVHELLSQLTERDLKVSALEKILSEKELEQLRLRESMVVLRAEKEAQLSMETLRKEHERQLTSNTAERKWEQDEEALTLQEQVWAQEESMQSEELKQEAKELVQNALVQDDRKWEAGWKEQLQQQCLSLEEENGKALKQANEGLEKERRNPLALQHKLVELQKRIQELLFQNHSLQREMDQTVNNLRTEMTEEKQKEMQQLREDMQLEKKHDIERLTSKMVQMEEELQILQGEKNEASLKEREARMQVERAERSFVSEIKMECERIQVLIQSTQVRALGRTISLPNSDLGSLTRMTMGQAICTLRRAGEDLRQLVIDLHQELESQRCMANHLQRDKDHIEEVSKLQRPQLKDGGGRVENTLQQQHQKGNELRSVQRNMDKWKDETTCKPEEKLNETSLYKHQSEHQRKTETLENDIHQLPLDHGESPHLQPTSTPSMASSAVASFRQKTFGTLKLLQHLQIRVKQLRTENIIYHGASLKDGSILHTLTSSSHREMSQVTPDRSSSCFSGKESRK</sequence>
<feature type="compositionally biased region" description="Polar residues" evidence="2">
    <location>
        <begin position="409"/>
        <end position="435"/>
    </location>
</feature>
<dbReference type="Proteomes" id="UP000288216">
    <property type="component" value="Unassembled WGS sequence"/>
</dbReference>
<feature type="compositionally biased region" description="Polar residues" evidence="2">
    <location>
        <begin position="1469"/>
        <end position="1486"/>
    </location>
</feature>
<evidence type="ECO:0000313" key="3">
    <source>
        <dbReference type="EMBL" id="GCB70192.1"/>
    </source>
</evidence>
<feature type="region of interest" description="Disordered" evidence="2">
    <location>
        <begin position="1326"/>
        <end position="1365"/>
    </location>
</feature>
<evidence type="ECO:0000313" key="4">
    <source>
        <dbReference type="Proteomes" id="UP000288216"/>
    </source>
</evidence>
<feature type="region of interest" description="Disordered" evidence="2">
    <location>
        <begin position="679"/>
        <end position="722"/>
    </location>
</feature>
<organism evidence="3 4">
    <name type="scientific">Scyliorhinus torazame</name>
    <name type="common">Cloudy catshark</name>
    <name type="synonym">Catulus torazame</name>
    <dbReference type="NCBI Taxonomy" id="75743"/>
    <lineage>
        <taxon>Eukaryota</taxon>
        <taxon>Metazoa</taxon>
        <taxon>Chordata</taxon>
        <taxon>Craniata</taxon>
        <taxon>Vertebrata</taxon>
        <taxon>Chondrichthyes</taxon>
        <taxon>Elasmobranchii</taxon>
        <taxon>Galeomorphii</taxon>
        <taxon>Galeoidea</taxon>
        <taxon>Carcharhiniformes</taxon>
        <taxon>Scyliorhinidae</taxon>
        <taxon>Scyliorhinus</taxon>
    </lineage>
</organism>
<accession>A0A401PAP5</accession>
<feature type="coiled-coil region" evidence="1">
    <location>
        <begin position="873"/>
        <end position="972"/>
    </location>
</feature>
<dbReference type="OMA" id="QYEWRVQ"/>
<name>A0A401PAP5_SCYTO</name>
<reference evidence="3 4" key="1">
    <citation type="journal article" date="2018" name="Nat. Ecol. Evol.">
        <title>Shark genomes provide insights into elasmobranch evolution and the origin of vertebrates.</title>
        <authorList>
            <person name="Hara Y"/>
            <person name="Yamaguchi K"/>
            <person name="Onimaru K"/>
            <person name="Kadota M"/>
            <person name="Koyanagi M"/>
            <person name="Keeley SD"/>
            <person name="Tatsumi K"/>
            <person name="Tanaka K"/>
            <person name="Motone F"/>
            <person name="Kageyama Y"/>
            <person name="Nozu R"/>
            <person name="Adachi N"/>
            <person name="Nishimura O"/>
            <person name="Nakagawa R"/>
            <person name="Tanegashima C"/>
            <person name="Kiyatake I"/>
            <person name="Matsumoto R"/>
            <person name="Murakumo K"/>
            <person name="Nishida K"/>
            <person name="Terakita A"/>
            <person name="Kuratani S"/>
            <person name="Sato K"/>
            <person name="Hyodo S Kuraku.S."/>
        </authorList>
    </citation>
    <scope>NUCLEOTIDE SEQUENCE [LARGE SCALE GENOMIC DNA]</scope>
</reference>
<protein>
    <submittedName>
        <fullName evidence="3">Uncharacterized protein</fullName>
    </submittedName>
</protein>
<dbReference type="EMBL" id="BFAA01004677">
    <property type="protein sequence ID" value="GCB70192.1"/>
    <property type="molecule type" value="Genomic_DNA"/>
</dbReference>
<feature type="compositionally biased region" description="Polar residues" evidence="2">
    <location>
        <begin position="1338"/>
        <end position="1355"/>
    </location>
</feature>
<feature type="region of interest" description="Disordered" evidence="2">
    <location>
        <begin position="409"/>
        <end position="448"/>
    </location>
</feature>
<comment type="caution">
    <text evidence="3">The sequence shown here is derived from an EMBL/GenBank/DDBJ whole genome shotgun (WGS) entry which is preliminary data.</text>
</comment>
<feature type="region of interest" description="Disordered" evidence="2">
    <location>
        <begin position="1398"/>
        <end position="1419"/>
    </location>
</feature>
<feature type="region of interest" description="Disordered" evidence="2">
    <location>
        <begin position="1469"/>
        <end position="1493"/>
    </location>
</feature>
<feature type="coiled-coil region" evidence="1">
    <location>
        <begin position="815"/>
        <end position="842"/>
    </location>
</feature>
<dbReference type="STRING" id="75743.A0A401PAP5"/>
<evidence type="ECO:0000256" key="2">
    <source>
        <dbReference type="SAM" id="MobiDB-lite"/>
    </source>
</evidence>